<dbReference type="GO" id="GO:0046914">
    <property type="term" value="F:transition metal ion binding"/>
    <property type="evidence" value="ECO:0007669"/>
    <property type="project" value="TreeGrafter"/>
</dbReference>
<feature type="domain" description="Heavy metal binding" evidence="4">
    <location>
        <begin position="51"/>
        <end position="76"/>
    </location>
</feature>
<proteinExistence type="inferred from homology"/>
<dbReference type="STRING" id="1640674.SAMN05216323_10872"/>
<dbReference type="GO" id="GO:0016020">
    <property type="term" value="C:membrane"/>
    <property type="evidence" value="ECO:0007669"/>
    <property type="project" value="InterPro"/>
</dbReference>
<dbReference type="Pfam" id="PF19335">
    <property type="entry name" value="HMBD"/>
    <property type="match status" value="1"/>
</dbReference>
<accession>A0A1G6S4Z2</accession>
<gene>
    <name evidence="8" type="ORF">SAMN05216323_10872</name>
</gene>
<dbReference type="Gene3D" id="6.10.140.730">
    <property type="match status" value="1"/>
</dbReference>
<feature type="domain" description="CusB-like beta-barrel" evidence="7">
    <location>
        <begin position="252"/>
        <end position="325"/>
    </location>
</feature>
<protein>
    <submittedName>
        <fullName evidence="8">Membrane fusion protein, Cu(I)/Ag(I) efflux system</fullName>
    </submittedName>
</protein>
<keyword evidence="2" id="KW-0813">Transport</keyword>
<organism evidence="8 9">
    <name type="scientific">Williamwhitmania taraxaci</name>
    <dbReference type="NCBI Taxonomy" id="1640674"/>
    <lineage>
        <taxon>Bacteria</taxon>
        <taxon>Pseudomonadati</taxon>
        <taxon>Bacteroidota</taxon>
        <taxon>Bacteroidia</taxon>
        <taxon>Bacteroidales</taxon>
        <taxon>Williamwhitmaniaceae</taxon>
        <taxon>Williamwhitmania</taxon>
    </lineage>
</organism>
<evidence type="ECO:0000256" key="1">
    <source>
        <dbReference type="ARBA" id="ARBA00009477"/>
    </source>
</evidence>
<evidence type="ECO:0000259" key="6">
    <source>
        <dbReference type="Pfam" id="PF25919"/>
    </source>
</evidence>
<keyword evidence="9" id="KW-1185">Reference proteome</keyword>
<comment type="similarity">
    <text evidence="1">Belongs to the membrane fusion protein (MFP) (TC 8.A.1) family.</text>
</comment>
<dbReference type="InterPro" id="IPR006143">
    <property type="entry name" value="RND_pump_MFP"/>
</dbReference>
<dbReference type="Gene3D" id="2.40.420.20">
    <property type="match status" value="1"/>
</dbReference>
<dbReference type="RefSeq" id="WP_092440724.1">
    <property type="nucleotide sequence ID" value="NZ_FMYP01000087.1"/>
</dbReference>
<dbReference type="InterPro" id="IPR051909">
    <property type="entry name" value="MFP_Cation_Efflux"/>
</dbReference>
<name>A0A1G6S4Z2_9BACT</name>
<dbReference type="InterPro" id="IPR058791">
    <property type="entry name" value="3HB_CusB"/>
</dbReference>
<dbReference type="PANTHER" id="PTHR30097">
    <property type="entry name" value="CATION EFFLUX SYSTEM PROTEIN CUSB"/>
    <property type="match status" value="1"/>
</dbReference>
<feature type="domain" description="CusB-like barrel-sandwich hybrid" evidence="6">
    <location>
        <begin position="136"/>
        <end position="248"/>
    </location>
</feature>
<evidence type="ECO:0000313" key="9">
    <source>
        <dbReference type="Proteomes" id="UP000199452"/>
    </source>
</evidence>
<dbReference type="Pfam" id="PF25869">
    <property type="entry name" value="3HB_CusB"/>
    <property type="match status" value="1"/>
</dbReference>
<dbReference type="EMBL" id="FMYP01000087">
    <property type="protein sequence ID" value="SDD11909.1"/>
    <property type="molecule type" value="Genomic_DNA"/>
</dbReference>
<feature type="transmembrane region" description="Helical" evidence="3">
    <location>
        <begin position="12"/>
        <end position="29"/>
    </location>
</feature>
<dbReference type="FunFam" id="2.40.30.170:FF:000010">
    <property type="entry name" value="Efflux RND transporter periplasmic adaptor subunit"/>
    <property type="match status" value="1"/>
</dbReference>
<evidence type="ECO:0000256" key="3">
    <source>
        <dbReference type="SAM" id="Phobius"/>
    </source>
</evidence>
<dbReference type="PANTHER" id="PTHR30097:SF15">
    <property type="entry name" value="CATION EFFLUX SYSTEM PROTEIN CUSB"/>
    <property type="match status" value="1"/>
</dbReference>
<evidence type="ECO:0000259" key="7">
    <source>
        <dbReference type="Pfam" id="PF25954"/>
    </source>
</evidence>
<dbReference type="GO" id="GO:0060003">
    <property type="term" value="P:copper ion export"/>
    <property type="evidence" value="ECO:0007669"/>
    <property type="project" value="TreeGrafter"/>
</dbReference>
<sequence length="469" mass="51368">MKKIFANNPIRYSLLVLGGIFIGWLLFHSSNAPTPTHEHAHEHEAMQSTIWTCSMHPQIRKDKPGKCPICAMELIPLNQGGNVSVDPAAIQFTKEAAELANVQTTMVTRQKPIKEVRLYGKVQADERLLQSQVAHIPGRIEKLLVNFTGETVRKGQPLALIYSPDLVTAQQELLEAANTKQSQPEIYEAAKGKLRQWKLTETQIAQVEKSGTVQTNFELVSNTSGIVTARKVNNGDYISKGSALFDIADLSSVWALFDAYESDLPFLSQGDKITFTVQAIPGKLFAGTITFIDPVIDPTNRVAKVRVEVGNRDGILKPEMFITGMAAANLAQYKNKMIIPRSAVLWTGKRSIVYVKLANSNEPIFKVREIVLGPALGNSYIVESGLKEGEALVTQGAFSVDAAAQLEGKPSMMNTEGTQVSTSSMPGMDMGNSSDKVDKHASIKLGSESKHIALEHKMIKVFGNCDMCR</sequence>
<dbReference type="InterPro" id="IPR045800">
    <property type="entry name" value="HMBD"/>
</dbReference>
<dbReference type="GO" id="GO:0015679">
    <property type="term" value="P:plasma membrane copper ion transport"/>
    <property type="evidence" value="ECO:0007669"/>
    <property type="project" value="TreeGrafter"/>
</dbReference>
<reference evidence="8 9" key="1">
    <citation type="submission" date="2016-09" db="EMBL/GenBank/DDBJ databases">
        <authorList>
            <person name="Capua I."/>
            <person name="De Benedictis P."/>
            <person name="Joannis T."/>
            <person name="Lombin L.H."/>
            <person name="Cattoli G."/>
        </authorList>
    </citation>
    <scope>NUCLEOTIDE SEQUENCE [LARGE SCALE GENOMIC DNA]</scope>
    <source>
        <strain evidence="8 9">A7P-90m</strain>
    </source>
</reference>
<dbReference type="Gene3D" id="2.40.30.170">
    <property type="match status" value="1"/>
</dbReference>
<dbReference type="Pfam" id="PF25919">
    <property type="entry name" value="BSH_CusB"/>
    <property type="match status" value="1"/>
</dbReference>
<keyword evidence="3" id="KW-0472">Membrane</keyword>
<evidence type="ECO:0000259" key="4">
    <source>
        <dbReference type="Pfam" id="PF19335"/>
    </source>
</evidence>
<dbReference type="InterPro" id="IPR058792">
    <property type="entry name" value="Beta-barrel_RND_2"/>
</dbReference>
<evidence type="ECO:0000259" key="5">
    <source>
        <dbReference type="Pfam" id="PF25869"/>
    </source>
</evidence>
<evidence type="ECO:0000313" key="8">
    <source>
        <dbReference type="EMBL" id="SDD11909.1"/>
    </source>
</evidence>
<dbReference type="SUPFAM" id="SSF111369">
    <property type="entry name" value="HlyD-like secretion proteins"/>
    <property type="match status" value="1"/>
</dbReference>
<dbReference type="NCBIfam" id="TIGR01730">
    <property type="entry name" value="RND_mfp"/>
    <property type="match status" value="1"/>
</dbReference>
<dbReference type="Proteomes" id="UP000199452">
    <property type="component" value="Unassembled WGS sequence"/>
</dbReference>
<dbReference type="GO" id="GO:0022857">
    <property type="term" value="F:transmembrane transporter activity"/>
    <property type="evidence" value="ECO:0007669"/>
    <property type="project" value="InterPro"/>
</dbReference>
<dbReference type="GO" id="GO:0030288">
    <property type="term" value="C:outer membrane-bounded periplasmic space"/>
    <property type="evidence" value="ECO:0007669"/>
    <property type="project" value="TreeGrafter"/>
</dbReference>
<dbReference type="OrthoDB" id="9806939at2"/>
<keyword evidence="3" id="KW-0812">Transmembrane</keyword>
<feature type="domain" description="CusB-like three alpha-helical bundle" evidence="5">
    <location>
        <begin position="165"/>
        <end position="215"/>
    </location>
</feature>
<dbReference type="Pfam" id="PF25954">
    <property type="entry name" value="Beta-barrel_RND_2"/>
    <property type="match status" value="1"/>
</dbReference>
<dbReference type="InterPro" id="IPR058790">
    <property type="entry name" value="BSH_CusB"/>
</dbReference>
<keyword evidence="3" id="KW-1133">Transmembrane helix</keyword>
<dbReference type="AlphaFoldDB" id="A0A1G6S4Z2"/>
<evidence type="ECO:0000256" key="2">
    <source>
        <dbReference type="ARBA" id="ARBA00022448"/>
    </source>
</evidence>